<evidence type="ECO:0000313" key="2">
    <source>
        <dbReference type="Proteomes" id="UP000004095"/>
    </source>
</evidence>
<dbReference type="EMBL" id="AAWS01000018">
    <property type="protein sequence ID" value="EAY28119.1"/>
    <property type="molecule type" value="Genomic_DNA"/>
</dbReference>
<evidence type="ECO:0000313" key="1">
    <source>
        <dbReference type="EMBL" id="EAY28119.1"/>
    </source>
</evidence>
<dbReference type="Proteomes" id="UP000004095">
    <property type="component" value="Unassembled WGS sequence"/>
</dbReference>
<proteinExistence type="predicted"/>
<gene>
    <name evidence="1" type="ORF">M23134_02229</name>
</gene>
<keyword evidence="2" id="KW-1185">Reference proteome</keyword>
<sequence length="47" mass="5432">MAKPKSCKNGLGFFIDHPNKRVRNECNDLFFSDILKCFTGLCEFYLA</sequence>
<name>A1ZNK8_MICM2</name>
<comment type="caution">
    <text evidence="1">The sequence shown here is derived from an EMBL/GenBank/DDBJ whole genome shotgun (WGS) entry which is preliminary data.</text>
</comment>
<protein>
    <submittedName>
        <fullName evidence="1">Uncharacterized protein</fullName>
    </submittedName>
</protein>
<reference evidence="1 2" key="1">
    <citation type="submission" date="2007-01" db="EMBL/GenBank/DDBJ databases">
        <authorList>
            <person name="Haygood M."/>
            <person name="Podell S."/>
            <person name="Anderson C."/>
            <person name="Hopkinson B."/>
            <person name="Roe K."/>
            <person name="Barbeau K."/>
            <person name="Gaasterland T."/>
            <person name="Ferriera S."/>
            <person name="Johnson J."/>
            <person name="Kravitz S."/>
            <person name="Beeson K."/>
            <person name="Sutton G."/>
            <person name="Rogers Y.-H."/>
            <person name="Friedman R."/>
            <person name="Frazier M."/>
            <person name="Venter J.C."/>
        </authorList>
    </citation>
    <scope>NUCLEOTIDE SEQUENCE [LARGE SCALE GENOMIC DNA]</scope>
    <source>
        <strain evidence="1 2">ATCC 23134</strain>
    </source>
</reference>
<dbReference type="AlphaFoldDB" id="A1ZNK8"/>
<organism evidence="1 2">
    <name type="scientific">Microscilla marina ATCC 23134</name>
    <dbReference type="NCBI Taxonomy" id="313606"/>
    <lineage>
        <taxon>Bacteria</taxon>
        <taxon>Pseudomonadati</taxon>
        <taxon>Bacteroidota</taxon>
        <taxon>Cytophagia</taxon>
        <taxon>Cytophagales</taxon>
        <taxon>Microscillaceae</taxon>
        <taxon>Microscilla</taxon>
    </lineage>
</organism>
<accession>A1ZNK8</accession>